<dbReference type="InterPro" id="IPR003439">
    <property type="entry name" value="ABC_transporter-like_ATP-bd"/>
</dbReference>
<evidence type="ECO:0000259" key="8">
    <source>
        <dbReference type="PROSITE" id="PS50893"/>
    </source>
</evidence>
<feature type="domain" description="ABC transporter" evidence="8">
    <location>
        <begin position="4"/>
        <end position="234"/>
    </location>
</feature>
<dbReference type="Pfam" id="PF08402">
    <property type="entry name" value="TOBE_2"/>
    <property type="match status" value="1"/>
</dbReference>
<keyword evidence="1" id="KW-0813">Transport</keyword>
<evidence type="ECO:0000313" key="9">
    <source>
        <dbReference type="EMBL" id="SLM13800.1"/>
    </source>
</evidence>
<dbReference type="InterPro" id="IPR050093">
    <property type="entry name" value="ABC_SmlMolc_Importer"/>
</dbReference>
<dbReference type="GO" id="GO:0016887">
    <property type="term" value="F:ATP hydrolysis activity"/>
    <property type="evidence" value="ECO:0007669"/>
    <property type="project" value="InterPro"/>
</dbReference>
<evidence type="ECO:0000256" key="3">
    <source>
        <dbReference type="ARBA" id="ARBA00022519"/>
    </source>
</evidence>
<name>A0A3P3XJJ1_9SPIR</name>
<dbReference type="PANTHER" id="PTHR42781:SF1">
    <property type="entry name" value="THIAMINE IMPORT ATP-BINDING PROTEIN THIQ"/>
    <property type="match status" value="1"/>
</dbReference>
<dbReference type="InterPro" id="IPR008995">
    <property type="entry name" value="Mo/tungstate-bd_C_term_dom"/>
</dbReference>
<keyword evidence="4" id="KW-0547">Nucleotide-binding</keyword>
<dbReference type="PROSITE" id="PS50893">
    <property type="entry name" value="ABC_TRANSPORTER_2"/>
    <property type="match status" value="1"/>
</dbReference>
<evidence type="ECO:0000256" key="7">
    <source>
        <dbReference type="ARBA" id="ARBA00023136"/>
    </source>
</evidence>
<protein>
    <submittedName>
        <fullName evidence="9">Fe(3+) ions import ATP-binding protein FbpC</fullName>
        <ecNumber evidence="9">3.6.3.30</ecNumber>
    </submittedName>
</protein>
<dbReference type="SMART" id="SM00382">
    <property type="entry name" value="AAA"/>
    <property type="match status" value="1"/>
</dbReference>
<dbReference type="InterPro" id="IPR017871">
    <property type="entry name" value="ABC_transporter-like_CS"/>
</dbReference>
<proteinExistence type="predicted"/>
<sequence>MAELVLKDLVIKYGKVTALNRLNLTIKDGELVTLLGPSGCGKTTTLRSVSGFLPVQEGDIFLNGKRITDIAPENRGIGLVFQNYALWPHMTVFKNLAFGLELRKLPAEEIKKRVAAVLASVKMDEYADRFPRQLSGGQQQRIALARAIILEPDILLLDEPLSNLDALLREQMRFEIAAIHNRLGITTMYVTHDQTEAMVISNRIVVMRNGKVMQEGKPEDIYMRPRNKFVAGFMGTTCFLEGIVERFDGERCILKTNDGFELYGIGTELQIGHKAYAAVRPEYILLGKRAEASYGSSERNCFKAIVDRSNFTGELLDYQLKLGSNFIRAKEYEAKTIYGIGQTVDVKIDEERLPIVHDTDPEAVAV</sequence>
<organism evidence="9">
    <name type="scientific">uncultured spirochete</name>
    <dbReference type="NCBI Taxonomy" id="156406"/>
    <lineage>
        <taxon>Bacteria</taxon>
        <taxon>Pseudomonadati</taxon>
        <taxon>Spirochaetota</taxon>
        <taxon>Spirochaetia</taxon>
        <taxon>Spirochaetales</taxon>
        <taxon>environmental samples</taxon>
    </lineage>
</organism>
<keyword evidence="3" id="KW-0997">Cell inner membrane</keyword>
<dbReference type="InterPro" id="IPR013611">
    <property type="entry name" value="Transp-assoc_OB_typ2"/>
</dbReference>
<dbReference type="FunFam" id="3.40.50.300:FF:000042">
    <property type="entry name" value="Maltose/maltodextrin ABC transporter, ATP-binding protein"/>
    <property type="match status" value="1"/>
</dbReference>
<evidence type="ECO:0000256" key="1">
    <source>
        <dbReference type="ARBA" id="ARBA00022448"/>
    </source>
</evidence>
<dbReference type="GO" id="GO:0043190">
    <property type="term" value="C:ATP-binding cassette (ABC) transporter complex"/>
    <property type="evidence" value="ECO:0007669"/>
    <property type="project" value="InterPro"/>
</dbReference>
<dbReference type="Gene3D" id="2.40.50.100">
    <property type="match status" value="1"/>
</dbReference>
<dbReference type="EC" id="3.6.3.30" evidence="9"/>
<evidence type="ECO:0000256" key="2">
    <source>
        <dbReference type="ARBA" id="ARBA00022475"/>
    </source>
</evidence>
<dbReference type="AlphaFoldDB" id="A0A3P3XJJ1"/>
<keyword evidence="7" id="KW-0472">Membrane</keyword>
<dbReference type="SUPFAM" id="SSF50331">
    <property type="entry name" value="MOP-like"/>
    <property type="match status" value="1"/>
</dbReference>
<dbReference type="GO" id="GO:0005524">
    <property type="term" value="F:ATP binding"/>
    <property type="evidence" value="ECO:0007669"/>
    <property type="project" value="UniProtKB-KW"/>
</dbReference>
<gene>
    <name evidence="9" type="primary">fbpC</name>
    <name evidence="9" type="ORF">SPIROBIBN47_290209</name>
</gene>
<dbReference type="PANTHER" id="PTHR42781">
    <property type="entry name" value="SPERMIDINE/PUTRESCINE IMPORT ATP-BINDING PROTEIN POTA"/>
    <property type="match status" value="1"/>
</dbReference>
<dbReference type="InterPro" id="IPR027417">
    <property type="entry name" value="P-loop_NTPase"/>
</dbReference>
<accession>A0A3P3XJJ1</accession>
<dbReference type="EMBL" id="FWDM01000022">
    <property type="protein sequence ID" value="SLM13800.1"/>
    <property type="molecule type" value="Genomic_DNA"/>
</dbReference>
<dbReference type="PROSITE" id="PS00211">
    <property type="entry name" value="ABC_TRANSPORTER_1"/>
    <property type="match status" value="1"/>
</dbReference>
<dbReference type="InterPro" id="IPR003593">
    <property type="entry name" value="AAA+_ATPase"/>
</dbReference>
<evidence type="ECO:0000256" key="6">
    <source>
        <dbReference type="ARBA" id="ARBA00022967"/>
    </source>
</evidence>
<keyword evidence="9" id="KW-0378">Hydrolase</keyword>
<keyword evidence="5 9" id="KW-0067">ATP-binding</keyword>
<keyword evidence="6" id="KW-1278">Translocase</keyword>
<reference evidence="9" key="1">
    <citation type="submission" date="2017-02" db="EMBL/GenBank/DDBJ databases">
        <authorList>
            <person name="Regsiter A."/>
            <person name="William W."/>
        </authorList>
    </citation>
    <scope>NUCLEOTIDE SEQUENCE</scope>
    <source>
        <strain evidence="9">Bib</strain>
    </source>
</reference>
<dbReference type="Gene3D" id="3.40.50.300">
    <property type="entry name" value="P-loop containing nucleotide triphosphate hydrolases"/>
    <property type="match status" value="1"/>
</dbReference>
<dbReference type="Pfam" id="PF00005">
    <property type="entry name" value="ABC_tran"/>
    <property type="match status" value="1"/>
</dbReference>
<dbReference type="SUPFAM" id="SSF52540">
    <property type="entry name" value="P-loop containing nucleoside triphosphate hydrolases"/>
    <property type="match status" value="1"/>
</dbReference>
<evidence type="ECO:0000256" key="4">
    <source>
        <dbReference type="ARBA" id="ARBA00022741"/>
    </source>
</evidence>
<keyword evidence="2" id="KW-1003">Cell membrane</keyword>
<dbReference type="GO" id="GO:0140359">
    <property type="term" value="F:ABC-type transporter activity"/>
    <property type="evidence" value="ECO:0007669"/>
    <property type="project" value="UniProtKB-ARBA"/>
</dbReference>
<evidence type="ECO:0000256" key="5">
    <source>
        <dbReference type="ARBA" id="ARBA00022840"/>
    </source>
</evidence>